<dbReference type="GO" id="GO:0005975">
    <property type="term" value="P:carbohydrate metabolic process"/>
    <property type="evidence" value="ECO:0007669"/>
    <property type="project" value="InterPro"/>
</dbReference>
<accession>A0A7W0HSN3</accession>
<evidence type="ECO:0000313" key="2">
    <source>
        <dbReference type="Proteomes" id="UP000530928"/>
    </source>
</evidence>
<dbReference type="AlphaFoldDB" id="A0A7W0HSN3"/>
<name>A0A7W0HSN3_9ACTN</name>
<protein>
    <submittedName>
        <fullName evidence="1">Uncharacterized protein</fullName>
    </submittedName>
</protein>
<dbReference type="Proteomes" id="UP000530928">
    <property type="component" value="Unassembled WGS sequence"/>
</dbReference>
<dbReference type="SUPFAM" id="SSF48208">
    <property type="entry name" value="Six-hairpin glycosidases"/>
    <property type="match status" value="1"/>
</dbReference>
<dbReference type="RefSeq" id="WP_181612840.1">
    <property type="nucleotide sequence ID" value="NZ_BAABAM010000005.1"/>
</dbReference>
<gene>
    <name evidence="1" type="ORF">HNR30_005473</name>
</gene>
<evidence type="ECO:0000313" key="1">
    <source>
        <dbReference type="EMBL" id="MBA2894112.1"/>
    </source>
</evidence>
<comment type="caution">
    <text evidence="1">The sequence shown here is derived from an EMBL/GenBank/DDBJ whole genome shotgun (WGS) entry which is preliminary data.</text>
</comment>
<dbReference type="EMBL" id="JACDUR010000005">
    <property type="protein sequence ID" value="MBA2894112.1"/>
    <property type="molecule type" value="Genomic_DNA"/>
</dbReference>
<organism evidence="1 2">
    <name type="scientific">Nonomuraea soli</name>
    <dbReference type="NCBI Taxonomy" id="1032476"/>
    <lineage>
        <taxon>Bacteria</taxon>
        <taxon>Bacillati</taxon>
        <taxon>Actinomycetota</taxon>
        <taxon>Actinomycetes</taxon>
        <taxon>Streptosporangiales</taxon>
        <taxon>Streptosporangiaceae</taxon>
        <taxon>Nonomuraea</taxon>
    </lineage>
</organism>
<dbReference type="InterPro" id="IPR008928">
    <property type="entry name" value="6-hairpin_glycosidase_sf"/>
</dbReference>
<reference evidence="1 2" key="1">
    <citation type="submission" date="2020-07" db="EMBL/GenBank/DDBJ databases">
        <title>Genomic Encyclopedia of Type Strains, Phase IV (KMG-IV): sequencing the most valuable type-strain genomes for metagenomic binning, comparative biology and taxonomic classification.</title>
        <authorList>
            <person name="Goeker M."/>
        </authorList>
    </citation>
    <scope>NUCLEOTIDE SEQUENCE [LARGE SCALE GENOMIC DNA]</scope>
    <source>
        <strain evidence="1 2">DSM 45533</strain>
    </source>
</reference>
<keyword evidence="2" id="KW-1185">Reference proteome</keyword>
<sequence length="380" mass="41844">MRIASSSHEVVELFEWACERALRWAHPAGRIGVVDADEHHPEGRGTGVYLASYWAGYAHRSGFYARDFAHQLVGAHLLGLQEANLAMLRCFAASATEEHGHHPVWAFNFDGSYLAIDYRGPDAFVREAPAVYELVEAGVLAYRWSGERAFLDDPVLRGFYRDAMETKPRVGGASIFDGVASYNELPGEVLAEAGDMIASEYAACLATGRVERALALRERFAREWTGSGASQIRGFTPDGRPVTGWGRENSWFMPLKGIMAEPHAYLDYIDEQAWGPGRPANVEALTYLPDTFFRHGRLDQGWAWMREIFAVRDLPHVAGGRNGDYPEVSFTLVSQVVEGLLGLRPDGTVRSGLPEGIDWLEVSGIPVGGKEITVSKVSSA</sequence>
<proteinExistence type="predicted"/>